<protein>
    <recommendedName>
        <fullName evidence="3">F-box domain-containing protein</fullName>
    </recommendedName>
</protein>
<dbReference type="AlphaFoldDB" id="A0A4Y7TSU5"/>
<keyword evidence="2" id="KW-1185">Reference proteome</keyword>
<dbReference type="STRING" id="71717.A0A4Y7TSU5"/>
<dbReference type="EMBL" id="QPFP01000004">
    <property type="protein sequence ID" value="TEB37253.1"/>
    <property type="molecule type" value="Genomic_DNA"/>
</dbReference>
<comment type="caution">
    <text evidence="1">The sequence shown here is derived from an EMBL/GenBank/DDBJ whole genome shotgun (WGS) entry which is preliminary data.</text>
</comment>
<dbReference type="OrthoDB" id="3357519at2759"/>
<accession>A0A4Y7TSU5</accession>
<organism evidence="1 2">
    <name type="scientific">Coprinellus micaceus</name>
    <name type="common">Glistening ink-cap mushroom</name>
    <name type="synonym">Coprinus micaceus</name>
    <dbReference type="NCBI Taxonomy" id="71717"/>
    <lineage>
        <taxon>Eukaryota</taxon>
        <taxon>Fungi</taxon>
        <taxon>Dikarya</taxon>
        <taxon>Basidiomycota</taxon>
        <taxon>Agaricomycotina</taxon>
        <taxon>Agaricomycetes</taxon>
        <taxon>Agaricomycetidae</taxon>
        <taxon>Agaricales</taxon>
        <taxon>Agaricineae</taxon>
        <taxon>Psathyrellaceae</taxon>
        <taxon>Coprinellus</taxon>
    </lineage>
</organism>
<name>A0A4Y7TSU5_COPMI</name>
<reference evidence="1 2" key="1">
    <citation type="journal article" date="2019" name="Nat. Ecol. Evol.">
        <title>Megaphylogeny resolves global patterns of mushroom evolution.</title>
        <authorList>
            <person name="Varga T."/>
            <person name="Krizsan K."/>
            <person name="Foldi C."/>
            <person name="Dima B."/>
            <person name="Sanchez-Garcia M."/>
            <person name="Sanchez-Ramirez S."/>
            <person name="Szollosi G.J."/>
            <person name="Szarkandi J.G."/>
            <person name="Papp V."/>
            <person name="Albert L."/>
            <person name="Andreopoulos W."/>
            <person name="Angelini C."/>
            <person name="Antonin V."/>
            <person name="Barry K.W."/>
            <person name="Bougher N.L."/>
            <person name="Buchanan P."/>
            <person name="Buyck B."/>
            <person name="Bense V."/>
            <person name="Catcheside P."/>
            <person name="Chovatia M."/>
            <person name="Cooper J."/>
            <person name="Damon W."/>
            <person name="Desjardin D."/>
            <person name="Finy P."/>
            <person name="Geml J."/>
            <person name="Haridas S."/>
            <person name="Hughes K."/>
            <person name="Justo A."/>
            <person name="Karasinski D."/>
            <person name="Kautmanova I."/>
            <person name="Kiss B."/>
            <person name="Kocsube S."/>
            <person name="Kotiranta H."/>
            <person name="LaButti K.M."/>
            <person name="Lechner B.E."/>
            <person name="Liimatainen K."/>
            <person name="Lipzen A."/>
            <person name="Lukacs Z."/>
            <person name="Mihaltcheva S."/>
            <person name="Morgado L.N."/>
            <person name="Niskanen T."/>
            <person name="Noordeloos M.E."/>
            <person name="Ohm R.A."/>
            <person name="Ortiz-Santana B."/>
            <person name="Ovrebo C."/>
            <person name="Racz N."/>
            <person name="Riley R."/>
            <person name="Savchenko A."/>
            <person name="Shiryaev A."/>
            <person name="Soop K."/>
            <person name="Spirin V."/>
            <person name="Szebenyi C."/>
            <person name="Tomsovsky M."/>
            <person name="Tulloss R.E."/>
            <person name="Uehling J."/>
            <person name="Grigoriev I.V."/>
            <person name="Vagvolgyi C."/>
            <person name="Papp T."/>
            <person name="Martin F.M."/>
            <person name="Miettinen O."/>
            <person name="Hibbett D.S."/>
            <person name="Nagy L.G."/>
        </authorList>
    </citation>
    <scope>NUCLEOTIDE SEQUENCE [LARGE SCALE GENOMIC DNA]</scope>
    <source>
        <strain evidence="1 2">FP101781</strain>
    </source>
</reference>
<sequence length="210" mass="24106">MDRNKPYTLRLRAQSTSKVFFTSQYRNSRRALDNEIEVLAARRHRLKSAMETHRALANPIRNFPNEMLQEIFWHTLPTKHFPIISVNDAPLSLTQVCRKWRNIAFGMARLCSRIHIVPIPTATTSSSPKLFKFIPSVFAGGSKQQEIFHCPFPSLRVWTTKEAPTGRHNSSAPSWDLHPERDFCDSLRLTSCWVVSLASSVTGRSSKKLW</sequence>
<gene>
    <name evidence="1" type="ORF">FA13DRAFT_893221</name>
</gene>
<dbReference type="Proteomes" id="UP000298030">
    <property type="component" value="Unassembled WGS sequence"/>
</dbReference>
<evidence type="ECO:0008006" key="3">
    <source>
        <dbReference type="Google" id="ProtNLM"/>
    </source>
</evidence>
<evidence type="ECO:0000313" key="1">
    <source>
        <dbReference type="EMBL" id="TEB37253.1"/>
    </source>
</evidence>
<evidence type="ECO:0000313" key="2">
    <source>
        <dbReference type="Proteomes" id="UP000298030"/>
    </source>
</evidence>
<proteinExistence type="predicted"/>